<dbReference type="InterPro" id="IPR013320">
    <property type="entry name" value="ConA-like_dom_sf"/>
</dbReference>
<dbReference type="AlphaFoldDB" id="A0A7H0GFS8"/>
<dbReference type="InterPro" id="IPR008707">
    <property type="entry name" value="B-propeller_PilY1"/>
</dbReference>
<organism evidence="4 5">
    <name type="scientific">Diaphorobacter aerolatus</name>
    <dbReference type="NCBI Taxonomy" id="1288495"/>
    <lineage>
        <taxon>Bacteria</taxon>
        <taxon>Pseudomonadati</taxon>
        <taxon>Pseudomonadota</taxon>
        <taxon>Betaproteobacteria</taxon>
        <taxon>Burkholderiales</taxon>
        <taxon>Comamonadaceae</taxon>
        <taxon>Diaphorobacter</taxon>
    </lineage>
</organism>
<gene>
    <name evidence="4" type="ORF">H9K75_12015</name>
</gene>
<evidence type="ECO:0000259" key="3">
    <source>
        <dbReference type="Pfam" id="PF05567"/>
    </source>
</evidence>
<keyword evidence="2" id="KW-0106">Calcium</keyword>
<proteinExistence type="predicted"/>
<evidence type="ECO:0000313" key="4">
    <source>
        <dbReference type="EMBL" id="QNP47144.1"/>
    </source>
</evidence>
<keyword evidence="5" id="KW-1185">Reference proteome</keyword>
<evidence type="ECO:0000313" key="5">
    <source>
        <dbReference type="Proteomes" id="UP000516028"/>
    </source>
</evidence>
<dbReference type="Proteomes" id="UP000516028">
    <property type="component" value="Chromosome"/>
</dbReference>
<name>A0A7H0GFS8_9BURK</name>
<evidence type="ECO:0000256" key="2">
    <source>
        <dbReference type="ARBA" id="ARBA00022837"/>
    </source>
</evidence>
<dbReference type="RefSeq" id="WP_187722855.1">
    <property type="nucleotide sequence ID" value="NZ_CP060783.1"/>
</dbReference>
<evidence type="ECO:0000256" key="1">
    <source>
        <dbReference type="ARBA" id="ARBA00022723"/>
    </source>
</evidence>
<dbReference type="GO" id="GO:0046872">
    <property type="term" value="F:metal ion binding"/>
    <property type="evidence" value="ECO:0007669"/>
    <property type="project" value="UniProtKB-KW"/>
</dbReference>
<dbReference type="SUPFAM" id="SSF49899">
    <property type="entry name" value="Concanavalin A-like lectins/glucanases"/>
    <property type="match status" value="1"/>
</dbReference>
<dbReference type="KEGG" id="daer:H9K75_12015"/>
<sequence length="1126" mass="117547">MLLTMAVCAPPAFAALTINDPLNGASSSQWYAVDGACLTAGNGSGLIPRCVGLSYYSGKTHVGGAKPGGRLPDDVGSGALRLTNGDVQMEGVNGNNQRGAVFSRQTLPSDEGLRVTFTSYTYGGNAYNGWVNNVGHTYSKDGNGADGLSFFLIDGDQVQQLIGELSATKLPGLGATGASLGYGCSSDADNIPADPGGLVGGFIGLGIDEFGNFNASNKVGNTGEAPKPNNVVLRGRGNVNWTYLNANAQTKPAFPNAMPPTAKRTALKDACTKGTVSAGGKLISVPNNRWLGSSVVPAKIANQQGIAAPRRTDANAITYDLRLSRKGEISLAYSVKGGNFVDVVRDKSILAADETLPSKFYFGFAASTGTGSNVHEISCFRAEQLSASTTTSSANTDPSTKLETGDQVFFSYFHTENWWGEFIAKNMVYNPATDRVSVAPMANWNASCVLTGGVCASTGGALVTAQSPAQRNLMTWNGAAGIPLRWDRLGDAQQKALSLSNVVPGAAQDASRLNYLAGDRTYETQATSTHQTYRKRTGVLGDIQSSNPAWVGPPNQSYRQVWVDALYPDAAMPEGDTSYSAFAASKASRTNVVYVGANDGFLHGFRAGAYRGGKFDPLSANDGRELIAYMPGAALASFGVSSVTDPANFSDEKYAHNAYVDGSPGTGDLYYRGAWHTWLAGGLGNGGNKGGVIGNLTDTAQGAFYVLDVTDPSAFSSSDASAEAVVVGDWTSSTITCIGDTQCGKHLGSVSGKPIVRRLHNGHWAVLFGNGRNSASGKAGIFVMTVDSASGATSFRYLDSGAAAPAAGVGKNGIIELTSADLDGDKVTDYVYAGDLKGNLWRFDLSSSNAADWKADSKPLAATGLPISTQPTVSRVKQPGIASPRLIINFGTGLLLPATTSGGAVPAAGAQYLYGLWDWNLEAWNARSTTAYASLPASRNTTGEGLQTQTLNAVTVIGSGYTTQGRTVSSNPVCWVGSNRCESTANNHVGWRIALPGTTTSSDKGTWYEQVIYNPTLNDGMLTLNTIIPGNSAIDPATCTAGETTGFLLTLNPDTGSLDRPYITDGTTATGAPLAALMLNQVGSVNRQETPGGPVIWSGARDGEQKFTRIQPSISGGGRLTWIQLR</sequence>
<dbReference type="Pfam" id="PF05567">
    <property type="entry name" value="T4P_PilY1"/>
    <property type="match status" value="1"/>
</dbReference>
<keyword evidence="1" id="KW-0479">Metal-binding</keyword>
<dbReference type="Gene3D" id="2.60.120.200">
    <property type="match status" value="1"/>
</dbReference>
<reference evidence="4 5" key="1">
    <citation type="submission" date="2020-08" db="EMBL/GenBank/DDBJ databases">
        <title>Genome sequence of Diaphorobacter aerolatus KACC 16536T.</title>
        <authorList>
            <person name="Hyun D.-W."/>
            <person name="Bae J.-W."/>
        </authorList>
    </citation>
    <scope>NUCLEOTIDE SEQUENCE [LARGE SCALE GENOMIC DNA]</scope>
    <source>
        <strain evidence="4 5">KACC 16536</strain>
    </source>
</reference>
<dbReference type="EMBL" id="CP060783">
    <property type="protein sequence ID" value="QNP47144.1"/>
    <property type="molecule type" value="Genomic_DNA"/>
</dbReference>
<accession>A0A7H0GFS8</accession>
<protein>
    <submittedName>
        <fullName evidence="4">Pilus assembly protein PilY</fullName>
    </submittedName>
</protein>
<feature type="domain" description="PilY1 beta-propeller" evidence="3">
    <location>
        <begin position="540"/>
        <end position="952"/>
    </location>
</feature>